<dbReference type="Pfam" id="PF04280">
    <property type="entry name" value="Tim44"/>
    <property type="match status" value="1"/>
</dbReference>
<dbReference type="InterPro" id="IPR007379">
    <property type="entry name" value="Tim44-like_dom"/>
</dbReference>
<proteinExistence type="predicted"/>
<dbReference type="PIRSF" id="PIRSF031890">
    <property type="entry name" value="UCP031890_transporter_Tim44"/>
    <property type="match status" value="1"/>
</dbReference>
<keyword evidence="3" id="KW-1185">Reference proteome</keyword>
<accession>A0A1I3D669</accession>
<dbReference type="SUPFAM" id="SSF54427">
    <property type="entry name" value="NTF2-like"/>
    <property type="match status" value="1"/>
</dbReference>
<gene>
    <name evidence="2" type="ORF">SAMN04488021_13613</name>
</gene>
<dbReference type="EMBL" id="FOPU01000036">
    <property type="protein sequence ID" value="SFH82212.1"/>
    <property type="molecule type" value="Genomic_DNA"/>
</dbReference>
<dbReference type="OrthoDB" id="9798618at2"/>
<protein>
    <submittedName>
        <fullName evidence="2">Predicted lipid-binding transport protein, Tim44 family</fullName>
    </submittedName>
</protein>
<dbReference type="STRING" id="34004.SAMN04488021_13613"/>
<evidence type="ECO:0000313" key="3">
    <source>
        <dbReference type="Proteomes" id="UP000183635"/>
    </source>
</evidence>
<organism evidence="2 3">
    <name type="scientific">Paracoccus aminovorans</name>
    <dbReference type="NCBI Taxonomy" id="34004"/>
    <lineage>
        <taxon>Bacteria</taxon>
        <taxon>Pseudomonadati</taxon>
        <taxon>Pseudomonadota</taxon>
        <taxon>Alphaproteobacteria</taxon>
        <taxon>Rhodobacterales</taxon>
        <taxon>Paracoccaceae</taxon>
        <taxon>Paracoccus</taxon>
    </lineage>
</organism>
<dbReference type="Proteomes" id="UP000183635">
    <property type="component" value="Unassembled WGS sequence"/>
</dbReference>
<name>A0A1I3D669_9RHOB</name>
<dbReference type="InterPro" id="IPR016985">
    <property type="entry name" value="UCP031890_Tim44-rel"/>
</dbReference>
<dbReference type="InterPro" id="IPR032710">
    <property type="entry name" value="NTF2-like_dom_sf"/>
</dbReference>
<dbReference type="AlphaFoldDB" id="A0A1I3D669"/>
<dbReference type="RefSeq" id="WP_074969820.1">
    <property type="nucleotide sequence ID" value="NZ_CBCRYP010000035.1"/>
</dbReference>
<reference evidence="2 3" key="1">
    <citation type="submission" date="2016-10" db="EMBL/GenBank/DDBJ databases">
        <authorList>
            <person name="de Groot N.N."/>
        </authorList>
    </citation>
    <scope>NUCLEOTIDE SEQUENCE [LARGE SCALE GENOMIC DNA]</scope>
    <source>
        <strain evidence="2 3">DSM 8537</strain>
    </source>
</reference>
<sequence length="218" mass="23648">MSNPLLQLLVLGAIAVFLILRLRGVLGTRDGFETPRLPEEPAPRKRFDVIDGSAEAGDSDITDHAEPGSPIARALEQMKRAEPEFAVGPFLSGAKSAYEMILMAFERGDLSEVRGFLAPQVAEAFETVIADREARGLTTEAQFLGTRETGLAGAEFTPATGMAQLSVRFVGEMIVATRDAQGNVVEGDPKAARKQRDTWTFARRMGEDDPNWQLIATA</sequence>
<evidence type="ECO:0000313" key="2">
    <source>
        <dbReference type="EMBL" id="SFH82212.1"/>
    </source>
</evidence>
<feature type="domain" description="Tim44-like" evidence="1">
    <location>
        <begin position="71"/>
        <end position="218"/>
    </location>
</feature>
<evidence type="ECO:0000259" key="1">
    <source>
        <dbReference type="SMART" id="SM00978"/>
    </source>
</evidence>
<dbReference type="SMART" id="SM00978">
    <property type="entry name" value="Tim44"/>
    <property type="match status" value="1"/>
</dbReference>
<dbReference type="NCBIfam" id="NF033779">
    <property type="entry name" value="Tim44_TimA_adap"/>
    <property type="match status" value="1"/>
</dbReference>
<dbReference type="Gene3D" id="3.10.450.240">
    <property type="match status" value="1"/>
</dbReference>